<dbReference type="GO" id="GO:0050661">
    <property type="term" value="F:NADP binding"/>
    <property type="evidence" value="ECO:0007669"/>
    <property type="project" value="InterPro"/>
</dbReference>
<evidence type="ECO:0000256" key="1">
    <source>
        <dbReference type="ARBA" id="ARBA00007598"/>
    </source>
</evidence>
<keyword evidence="2" id="KW-0560">Oxidoreductase</keyword>
<dbReference type="InterPro" id="IPR015815">
    <property type="entry name" value="HIBADH-related"/>
</dbReference>
<dbReference type="GO" id="GO:0051287">
    <property type="term" value="F:NAD binding"/>
    <property type="evidence" value="ECO:0007669"/>
    <property type="project" value="InterPro"/>
</dbReference>
<dbReference type="SUPFAM" id="SSF51735">
    <property type="entry name" value="NAD(P)-binding Rossmann-fold domains"/>
    <property type="match status" value="1"/>
</dbReference>
<dbReference type="PANTHER" id="PTHR43580">
    <property type="entry name" value="OXIDOREDUCTASE GLYR1-RELATED"/>
    <property type="match status" value="1"/>
</dbReference>
<dbReference type="InterPro" id="IPR013328">
    <property type="entry name" value="6PGD_dom2"/>
</dbReference>
<dbReference type="InterPro" id="IPR002204">
    <property type="entry name" value="3-OH-isobutyrate_DH-rel_CS"/>
</dbReference>
<evidence type="ECO:0000259" key="5">
    <source>
        <dbReference type="Pfam" id="PF03446"/>
    </source>
</evidence>
<evidence type="ECO:0000256" key="3">
    <source>
        <dbReference type="ARBA" id="ARBA00023027"/>
    </source>
</evidence>
<sequence length="295" mass="31073">MAAATGKVGFIGLGIMGVGMANNLLKSGRKLVVWNRSTAKAEDFAAKYGAESVATPKAVVEACDVTYSCLTTPEVARAVHFHEETGSFLGISAGKSLVECSTLDVATMQAFDEAIKAKGGRFLEAPVSGSKGPAEQGTLIFLCGGDKTLFDEVRPNDLEAMGKASFYLGPTGKGSEMKLVVNMIMGGMMASLVEGTSLAQSSDLPLESLCEILSLGALGSPMVKGKLPKIIKGEYDPHFPLKHQQKDLRLALELGENKDQPLPVISAANDLLVRACDLGHGDKDFSACFEAAKKQ</sequence>
<dbReference type="InterPro" id="IPR006115">
    <property type="entry name" value="6PGDH_NADP-bd"/>
</dbReference>
<keyword evidence="3" id="KW-0520">NAD</keyword>
<protein>
    <recommendedName>
        <fullName evidence="8">6-phosphogluconate dehydrogenase NADP-binding domain-containing protein</fullName>
    </recommendedName>
</protein>
<evidence type="ECO:0000256" key="4">
    <source>
        <dbReference type="PIRSR" id="PIRSR000103-1"/>
    </source>
</evidence>
<dbReference type="Gene3D" id="3.40.50.720">
    <property type="entry name" value="NAD(P)-binding Rossmann-like Domain"/>
    <property type="match status" value="1"/>
</dbReference>
<accession>A0A7S4NXR3</accession>
<dbReference type="InterPro" id="IPR029154">
    <property type="entry name" value="HIBADH-like_NADP-bd"/>
</dbReference>
<dbReference type="AlphaFoldDB" id="A0A7S4NXR3"/>
<dbReference type="EMBL" id="HBKR01023086">
    <property type="protein sequence ID" value="CAE2313811.1"/>
    <property type="molecule type" value="Transcribed_RNA"/>
</dbReference>
<gene>
    <name evidence="7" type="ORF">NAES01612_LOCUS15099</name>
</gene>
<dbReference type="Pfam" id="PF14833">
    <property type="entry name" value="NAD_binding_11"/>
    <property type="match status" value="1"/>
</dbReference>
<dbReference type="Gene3D" id="1.10.1040.10">
    <property type="entry name" value="N-(1-d-carboxylethyl)-l-norvaline Dehydrogenase, domain 2"/>
    <property type="match status" value="1"/>
</dbReference>
<evidence type="ECO:0008006" key="8">
    <source>
        <dbReference type="Google" id="ProtNLM"/>
    </source>
</evidence>
<dbReference type="InterPro" id="IPR036291">
    <property type="entry name" value="NAD(P)-bd_dom_sf"/>
</dbReference>
<dbReference type="InterPro" id="IPR051265">
    <property type="entry name" value="HIBADH-related_NP60_sf"/>
</dbReference>
<dbReference type="PROSITE" id="PS00895">
    <property type="entry name" value="3_HYDROXYISOBUT_DH"/>
    <property type="match status" value="1"/>
</dbReference>
<proteinExistence type="inferred from homology"/>
<feature type="domain" description="6-phosphogluconate dehydrogenase NADP-binding" evidence="5">
    <location>
        <begin position="7"/>
        <end position="169"/>
    </location>
</feature>
<dbReference type="PIRSF" id="PIRSF000103">
    <property type="entry name" value="HIBADH"/>
    <property type="match status" value="1"/>
</dbReference>
<comment type="similarity">
    <text evidence="1">Belongs to the HIBADH-related family. NP60 subfamily.</text>
</comment>
<evidence type="ECO:0000259" key="6">
    <source>
        <dbReference type="Pfam" id="PF14833"/>
    </source>
</evidence>
<feature type="active site" evidence="4">
    <location>
        <position position="178"/>
    </location>
</feature>
<organism evidence="7">
    <name type="scientific">Paramoeba aestuarina</name>
    <dbReference type="NCBI Taxonomy" id="180227"/>
    <lineage>
        <taxon>Eukaryota</taxon>
        <taxon>Amoebozoa</taxon>
        <taxon>Discosea</taxon>
        <taxon>Flabellinia</taxon>
        <taxon>Dactylopodida</taxon>
        <taxon>Paramoebidae</taxon>
        <taxon>Paramoeba</taxon>
    </lineage>
</organism>
<feature type="domain" description="3-hydroxyisobutyrate dehydrogenase-like NAD-binding" evidence="6">
    <location>
        <begin position="172"/>
        <end position="289"/>
    </location>
</feature>
<name>A0A7S4NXR3_9EUKA</name>
<reference evidence="7" key="1">
    <citation type="submission" date="2021-01" db="EMBL/GenBank/DDBJ databases">
        <authorList>
            <person name="Corre E."/>
            <person name="Pelletier E."/>
            <person name="Niang G."/>
            <person name="Scheremetjew M."/>
            <person name="Finn R."/>
            <person name="Kale V."/>
            <person name="Holt S."/>
            <person name="Cochrane G."/>
            <person name="Meng A."/>
            <person name="Brown T."/>
            <person name="Cohen L."/>
        </authorList>
    </citation>
    <scope>NUCLEOTIDE SEQUENCE</scope>
    <source>
        <strain evidence="7">SoJaBio B1-5/56/2</strain>
    </source>
</reference>
<evidence type="ECO:0000313" key="7">
    <source>
        <dbReference type="EMBL" id="CAE2313811.1"/>
    </source>
</evidence>
<dbReference type="GO" id="GO:0016491">
    <property type="term" value="F:oxidoreductase activity"/>
    <property type="evidence" value="ECO:0007669"/>
    <property type="project" value="UniProtKB-KW"/>
</dbReference>
<dbReference type="PANTHER" id="PTHR43580:SF2">
    <property type="entry name" value="CYTOKINE-LIKE NUCLEAR FACTOR N-PAC"/>
    <property type="match status" value="1"/>
</dbReference>
<dbReference type="InterPro" id="IPR008927">
    <property type="entry name" value="6-PGluconate_DH-like_C_sf"/>
</dbReference>
<dbReference type="Pfam" id="PF03446">
    <property type="entry name" value="NAD_binding_2"/>
    <property type="match status" value="1"/>
</dbReference>
<dbReference type="SUPFAM" id="SSF48179">
    <property type="entry name" value="6-phosphogluconate dehydrogenase C-terminal domain-like"/>
    <property type="match status" value="1"/>
</dbReference>
<evidence type="ECO:0000256" key="2">
    <source>
        <dbReference type="ARBA" id="ARBA00023002"/>
    </source>
</evidence>